<accession>A0A0F9MWK0</accession>
<reference evidence="1" key="1">
    <citation type="journal article" date="2015" name="Nature">
        <title>Complex archaea that bridge the gap between prokaryotes and eukaryotes.</title>
        <authorList>
            <person name="Spang A."/>
            <person name="Saw J.H."/>
            <person name="Jorgensen S.L."/>
            <person name="Zaremba-Niedzwiedzka K."/>
            <person name="Martijn J."/>
            <person name="Lind A.E."/>
            <person name="van Eijk R."/>
            <person name="Schleper C."/>
            <person name="Guy L."/>
            <person name="Ettema T.J."/>
        </authorList>
    </citation>
    <scope>NUCLEOTIDE SEQUENCE</scope>
</reference>
<protein>
    <submittedName>
        <fullName evidence="1">Uncharacterized protein</fullName>
    </submittedName>
</protein>
<dbReference type="EMBL" id="LAZR01008091">
    <property type="protein sequence ID" value="KKM81025.1"/>
    <property type="molecule type" value="Genomic_DNA"/>
</dbReference>
<name>A0A0F9MWK0_9ZZZZ</name>
<comment type="caution">
    <text evidence="1">The sequence shown here is derived from an EMBL/GenBank/DDBJ whole genome shotgun (WGS) entry which is preliminary data.</text>
</comment>
<sequence>MALEEAKCPKCKVKLRIIELERDNEVIIRGKGSRGGIKEESIIIFKNPQERLSKYIKNS</sequence>
<organism evidence="1">
    <name type="scientific">marine sediment metagenome</name>
    <dbReference type="NCBI Taxonomy" id="412755"/>
    <lineage>
        <taxon>unclassified sequences</taxon>
        <taxon>metagenomes</taxon>
        <taxon>ecological metagenomes</taxon>
    </lineage>
</organism>
<gene>
    <name evidence="1" type="ORF">LCGC14_1333930</name>
</gene>
<evidence type="ECO:0000313" key="1">
    <source>
        <dbReference type="EMBL" id="KKM81025.1"/>
    </source>
</evidence>
<proteinExistence type="predicted"/>
<dbReference type="AlphaFoldDB" id="A0A0F9MWK0"/>